<gene>
    <name evidence="8" type="ORF">FO059_17570</name>
</gene>
<comment type="subcellular location">
    <subcellularLocation>
        <location evidence="1">Secreted</location>
        <location evidence="1">Cell wall</location>
    </subcellularLocation>
</comment>
<dbReference type="FunFam" id="3.40.50.720:FF:000084">
    <property type="entry name" value="Short-chain dehydrogenase reductase"/>
    <property type="match status" value="1"/>
</dbReference>
<keyword evidence="9" id="KW-1185">Reference proteome</keyword>
<dbReference type="Gene3D" id="3.40.50.720">
    <property type="entry name" value="NAD(P)-binding Rossmann-like Domain"/>
    <property type="match status" value="1"/>
</dbReference>
<comment type="similarity">
    <text evidence="2 7">Belongs to the short-chain dehydrogenases/reductases (SDR) family.</text>
</comment>
<name>A0A516X6Z5_9ACTN</name>
<dbReference type="KEGG" id="toy:FO059_17570"/>
<dbReference type="PRINTS" id="PR00081">
    <property type="entry name" value="GDHRDH"/>
</dbReference>
<dbReference type="OrthoDB" id="9793325at2"/>
<organism evidence="8 9">
    <name type="scientific">Tomitella fengzijianii</name>
    <dbReference type="NCBI Taxonomy" id="2597660"/>
    <lineage>
        <taxon>Bacteria</taxon>
        <taxon>Bacillati</taxon>
        <taxon>Actinomycetota</taxon>
        <taxon>Actinomycetes</taxon>
        <taxon>Mycobacteriales</taxon>
        <taxon>Tomitella</taxon>
    </lineage>
</organism>
<evidence type="ECO:0000313" key="9">
    <source>
        <dbReference type="Proteomes" id="UP000317344"/>
    </source>
</evidence>
<dbReference type="PROSITE" id="PS00061">
    <property type="entry name" value="ADH_SHORT"/>
    <property type="match status" value="1"/>
</dbReference>
<comment type="catalytic activity">
    <reaction evidence="6">
        <text>a (3R)-hydroxyacyl-[ACP] + NADP(+) = a 3-oxoacyl-[ACP] + NADPH + H(+)</text>
        <dbReference type="Rhea" id="RHEA:17397"/>
        <dbReference type="Rhea" id="RHEA-COMP:9916"/>
        <dbReference type="Rhea" id="RHEA-COMP:9945"/>
        <dbReference type="ChEBI" id="CHEBI:15378"/>
        <dbReference type="ChEBI" id="CHEBI:57783"/>
        <dbReference type="ChEBI" id="CHEBI:58349"/>
        <dbReference type="ChEBI" id="CHEBI:78776"/>
        <dbReference type="ChEBI" id="CHEBI:78827"/>
        <dbReference type="EC" id="1.1.1.100"/>
    </reaction>
    <physiologicalReaction direction="right-to-left" evidence="6">
        <dbReference type="Rhea" id="RHEA:17399"/>
    </physiologicalReaction>
</comment>
<evidence type="ECO:0000256" key="4">
    <source>
        <dbReference type="ARBA" id="ARBA00023002"/>
    </source>
</evidence>
<dbReference type="InterPro" id="IPR050259">
    <property type="entry name" value="SDR"/>
</dbReference>
<evidence type="ECO:0000256" key="6">
    <source>
        <dbReference type="ARBA" id="ARBA00047400"/>
    </source>
</evidence>
<keyword evidence="3" id="KW-0964">Secreted</keyword>
<dbReference type="Proteomes" id="UP000317344">
    <property type="component" value="Chromosome"/>
</dbReference>
<dbReference type="GO" id="GO:0032787">
    <property type="term" value="P:monocarboxylic acid metabolic process"/>
    <property type="evidence" value="ECO:0007669"/>
    <property type="project" value="UniProtKB-ARBA"/>
</dbReference>
<dbReference type="AlphaFoldDB" id="A0A516X6Z5"/>
<keyword evidence="3" id="KW-0134">Cell wall</keyword>
<evidence type="ECO:0000313" key="8">
    <source>
        <dbReference type="EMBL" id="QDQ98820.1"/>
    </source>
</evidence>
<evidence type="ECO:0000256" key="7">
    <source>
        <dbReference type="RuleBase" id="RU000363"/>
    </source>
</evidence>
<dbReference type="EMBL" id="CP041765">
    <property type="protein sequence ID" value="QDQ98820.1"/>
    <property type="molecule type" value="Genomic_DNA"/>
</dbReference>
<evidence type="ECO:0000256" key="1">
    <source>
        <dbReference type="ARBA" id="ARBA00004191"/>
    </source>
</evidence>
<evidence type="ECO:0000256" key="5">
    <source>
        <dbReference type="ARBA" id="ARBA00040781"/>
    </source>
</evidence>
<dbReference type="SUPFAM" id="SSF51735">
    <property type="entry name" value="NAD(P)-binding Rossmann-fold domains"/>
    <property type="match status" value="1"/>
</dbReference>
<dbReference type="PANTHER" id="PTHR42879">
    <property type="entry name" value="3-OXOACYL-(ACYL-CARRIER-PROTEIN) REDUCTASE"/>
    <property type="match status" value="1"/>
</dbReference>
<evidence type="ECO:0000256" key="2">
    <source>
        <dbReference type="ARBA" id="ARBA00006484"/>
    </source>
</evidence>
<accession>A0A516X6Z5</accession>
<dbReference type="InterPro" id="IPR020904">
    <property type="entry name" value="Sc_DH/Rdtase_CS"/>
</dbReference>
<reference evidence="8 9" key="2">
    <citation type="submission" date="2019-07" db="EMBL/GenBank/DDBJ databases">
        <authorList>
            <person name="Huang Y."/>
        </authorList>
    </citation>
    <scope>NUCLEOTIDE SEQUENCE [LARGE SCALE GENOMIC DNA]</scope>
    <source>
        <strain evidence="8 9">HY188</strain>
    </source>
</reference>
<dbReference type="RefSeq" id="WP_143910224.1">
    <property type="nucleotide sequence ID" value="NZ_CP041765.1"/>
</dbReference>
<proteinExistence type="inferred from homology"/>
<sequence>MDLQLDGKCALVSGGSSGIGAECARWLAREGVAVVVAGRDRERCEAVAAEIGHEGGTAAAVTGDLSTDAGAQHVALAALQTRGRIDILVSNAGGASHGRGIDGWAGAAPADWVDAYSSNTVGTVRLIRQLAPHMVERRWGRLITMASAAAISPNPGMAHYAAAKAAIINLTLSASKAFSGSGVTANTISPGMIRTPSLDEWLDDIARAQGWPGDRDRSAAWAIANIVPQTVTRMGSVEDIAAAVTYLASPLAGFITGANFRIDGGRSPSMN</sequence>
<dbReference type="PRINTS" id="PR00080">
    <property type="entry name" value="SDRFAMILY"/>
</dbReference>
<dbReference type="InterPro" id="IPR002347">
    <property type="entry name" value="SDR_fam"/>
</dbReference>
<dbReference type="InterPro" id="IPR036291">
    <property type="entry name" value="NAD(P)-bd_dom_sf"/>
</dbReference>
<evidence type="ECO:0000256" key="3">
    <source>
        <dbReference type="ARBA" id="ARBA00022512"/>
    </source>
</evidence>
<keyword evidence="4" id="KW-0560">Oxidoreductase</keyword>
<reference evidence="8 9" key="1">
    <citation type="submission" date="2019-07" db="EMBL/GenBank/DDBJ databases">
        <title>Tomitella cavernea sp. nov., an actinomycete isolated from soil.</title>
        <authorList>
            <person name="Cheng J."/>
        </authorList>
    </citation>
    <scope>NUCLEOTIDE SEQUENCE [LARGE SCALE GENOMIC DNA]</scope>
    <source>
        <strain evidence="8 9">HY188</strain>
    </source>
</reference>
<dbReference type="Pfam" id="PF00106">
    <property type="entry name" value="adh_short"/>
    <property type="match status" value="1"/>
</dbReference>
<dbReference type="GO" id="GO:0004316">
    <property type="term" value="F:3-oxoacyl-[acyl-carrier-protein] reductase (NADPH) activity"/>
    <property type="evidence" value="ECO:0007669"/>
    <property type="project" value="UniProtKB-EC"/>
</dbReference>
<protein>
    <recommendedName>
        <fullName evidence="5">3-oxoacyl-[acyl-carrier-protein] reductase MabA</fullName>
    </recommendedName>
</protein>